<evidence type="ECO:0000256" key="2">
    <source>
        <dbReference type="ARBA" id="ARBA00023239"/>
    </source>
</evidence>
<comment type="cofactor">
    <cofactor evidence="3">
        <name>FMN</name>
        <dbReference type="ChEBI" id="CHEBI:58210"/>
    </cofactor>
    <text evidence="3">Binds 1 FMN per subunit.</text>
</comment>
<evidence type="ECO:0000313" key="7">
    <source>
        <dbReference type="EMBL" id="OKY94909.1"/>
    </source>
</evidence>
<dbReference type="GO" id="GO:0015937">
    <property type="term" value="P:coenzyme A biosynthetic process"/>
    <property type="evidence" value="ECO:0007669"/>
    <property type="project" value="UniProtKB-UniRule"/>
</dbReference>
<evidence type="ECO:0000313" key="8">
    <source>
        <dbReference type="Proteomes" id="UP000187417"/>
    </source>
</evidence>
<dbReference type="EC" id="4.1.1.36" evidence="3"/>
<dbReference type="Gene3D" id="3.40.50.1950">
    <property type="entry name" value="Flavin prenyltransferase-like"/>
    <property type="match status" value="1"/>
</dbReference>
<comment type="caution">
    <text evidence="7">The sequence shown here is derived from an EMBL/GenBank/DDBJ whole genome shotgun (WGS) entry which is preliminary data.</text>
</comment>
<keyword evidence="3 4" id="KW-0436">Ligase</keyword>
<feature type="binding site" evidence="3">
    <location>
        <position position="338"/>
    </location>
    <ligand>
        <name>CTP</name>
        <dbReference type="ChEBI" id="CHEBI:37563"/>
    </ligand>
</feature>
<proteinExistence type="inferred from homology"/>
<dbReference type="NCBIfam" id="TIGR00521">
    <property type="entry name" value="coaBC_dfp"/>
    <property type="match status" value="1"/>
</dbReference>
<feature type="binding site" evidence="3">
    <location>
        <position position="342"/>
    </location>
    <ligand>
        <name>CTP</name>
        <dbReference type="ChEBI" id="CHEBI:37563"/>
    </ligand>
</feature>
<comment type="function">
    <text evidence="3">Catalyzes two sequential steps in the biosynthesis of coenzyme A. In the first step cysteine is conjugated to 4'-phosphopantothenate to form 4-phosphopantothenoylcysteine. In the second step the latter compound is decarboxylated to form 4'-phosphopantotheine.</text>
</comment>
<comment type="caution">
    <text evidence="3">Lacks conserved residue(s) required for the propagation of feature annotation.</text>
</comment>
<feature type="binding site" evidence="3">
    <location>
        <position position="290"/>
    </location>
    <ligand>
        <name>CTP</name>
        <dbReference type="ChEBI" id="CHEBI:37563"/>
    </ligand>
</feature>
<dbReference type="HAMAP" id="MF_02225">
    <property type="entry name" value="CoaBC"/>
    <property type="match status" value="1"/>
</dbReference>
<dbReference type="Proteomes" id="UP000187417">
    <property type="component" value="Unassembled WGS sequence"/>
</dbReference>
<dbReference type="PANTHER" id="PTHR14359:SF6">
    <property type="entry name" value="PHOSPHOPANTOTHENOYLCYSTEINE DECARBOXYLASE"/>
    <property type="match status" value="1"/>
</dbReference>
<dbReference type="GO" id="GO:0004632">
    <property type="term" value="F:phosphopantothenate--cysteine ligase activity"/>
    <property type="evidence" value="ECO:0007669"/>
    <property type="project" value="UniProtKB-UniRule"/>
</dbReference>
<dbReference type="InterPro" id="IPR003382">
    <property type="entry name" value="Flavoprotein"/>
</dbReference>
<dbReference type="STRING" id="28117.BHV66_04420"/>
<protein>
    <recommendedName>
        <fullName evidence="3">Coenzyme A biosynthesis bifunctional protein CoaBC</fullName>
    </recommendedName>
    <alternativeName>
        <fullName evidence="3">DNA/pantothenate metabolism flavoprotein</fullName>
    </alternativeName>
    <alternativeName>
        <fullName evidence="3">Phosphopantothenoylcysteine synthetase/decarboxylase</fullName>
        <shortName evidence="3">PPCS-PPCDC</shortName>
    </alternativeName>
    <domain>
        <recommendedName>
            <fullName evidence="3">Phosphopantothenoylcysteine decarboxylase</fullName>
            <shortName evidence="3">PPC decarboxylase</shortName>
            <shortName evidence="3">PPC-DC</shortName>
            <ecNumber evidence="3">4.1.1.36</ecNumber>
        </recommendedName>
        <alternativeName>
            <fullName evidence="3">CoaC</fullName>
        </alternativeName>
    </domain>
    <domain>
        <recommendedName>
            <fullName evidence="3">Phosphopantothenate--cysteine ligase</fullName>
            <ecNumber evidence="3">6.3.2.5</ecNumber>
        </recommendedName>
        <alternativeName>
            <fullName evidence="3">CoaB</fullName>
        </alternativeName>
        <alternativeName>
            <fullName evidence="3">Phosphopantothenoylcysteine synthetase</fullName>
            <shortName evidence="3">PPC synthetase</shortName>
            <shortName evidence="3">PPC-S</shortName>
        </alternativeName>
    </domain>
</protein>
<keyword evidence="3" id="KW-0479">Metal-binding</keyword>
<dbReference type="Pfam" id="PF04127">
    <property type="entry name" value="DFP"/>
    <property type="match status" value="1"/>
</dbReference>
<keyword evidence="1 3" id="KW-0210">Decarboxylase</keyword>
<feature type="binding site" evidence="3">
    <location>
        <position position="324"/>
    </location>
    <ligand>
        <name>CTP</name>
        <dbReference type="ChEBI" id="CHEBI:37563"/>
    </ligand>
</feature>
<feature type="region of interest" description="Phosphopantothenoylcysteine decarboxylase" evidence="3">
    <location>
        <begin position="1"/>
        <end position="191"/>
    </location>
</feature>
<comment type="pathway">
    <text evidence="3 4">Cofactor biosynthesis; coenzyme A biosynthesis; CoA from (R)-pantothenate: step 2/5.</text>
</comment>
<dbReference type="Pfam" id="PF02441">
    <property type="entry name" value="Flavoprotein"/>
    <property type="match status" value="1"/>
</dbReference>
<evidence type="ECO:0000256" key="3">
    <source>
        <dbReference type="HAMAP-Rule" id="MF_02225"/>
    </source>
</evidence>
<sequence length="398" mass="42626">MSLEGRHILLGITGSIAAYKAAILCRLLKGAGAEVKVVMTPLAKQFITPLTMATLSKHPILVEFFNPENGEWNSHVSLGEWADCLLIAPATANTLGKMAHGIADNLLLTTYLSARCPVAVAPAMDLDMFAHSATQENLRILRSRGVRIVEPAEGELASGLSGKGRMAEPTDIVAFVEALLSEKKKSLRGKRLIVTAGATIEAIDPVRFISNHSTGKMGYAIAEALARRGAEVVLISGRTSLPTPTGVRRIDVLSAQEMYEASVREFATADGAIMCAAVADYTPEEVAPTKLKKGDGELTIRLKRTHDIAAELGAHKAGRILVGFALETDHEEANAEGKLQRKNFDFIVLNSLRDAGAGFGVDTNKVTLIDRAGREELPLLSKADTAEKIADKIESILK</sequence>
<reference evidence="7 8" key="1">
    <citation type="journal article" date="2016" name="Nat. Biotechnol.">
        <title>Measurement of bacterial replication rates in microbial communities.</title>
        <authorList>
            <person name="Brown C.T."/>
            <person name="Olm M.R."/>
            <person name="Thomas B.C."/>
            <person name="Banfield J.F."/>
        </authorList>
    </citation>
    <scope>NUCLEOTIDE SEQUENCE [LARGE SCALE GENOMIC DNA]</scope>
    <source>
        <strain evidence="7">CAG:67_53_122</strain>
    </source>
</reference>
<dbReference type="EC" id="6.3.2.5" evidence="3"/>
<keyword evidence="3 4" id="KW-0288">FMN</keyword>
<dbReference type="EMBL" id="MNQH01000024">
    <property type="protein sequence ID" value="OKY94909.1"/>
    <property type="molecule type" value="Genomic_DNA"/>
</dbReference>
<accession>A0A1Q6F7N3</accession>
<feature type="binding site" evidence="3">
    <location>
        <position position="280"/>
    </location>
    <ligand>
        <name>CTP</name>
        <dbReference type="ChEBI" id="CHEBI:37563"/>
    </ligand>
</feature>
<comment type="function">
    <text evidence="4">Catalyzes two steps in the biosynthesis of coenzyme A. In the first step cysteine is conjugated to 4'-phosphopantothenate to form 4-phosphopantothenoylcysteine, in the latter compound is decarboxylated to form 4'-phosphopantotheine.</text>
</comment>
<dbReference type="InterPro" id="IPR007085">
    <property type="entry name" value="DNA/pantothenate-metab_flavo_C"/>
</dbReference>
<feature type="region of interest" description="Phosphopantothenate--cysteine ligase" evidence="3">
    <location>
        <begin position="192"/>
        <end position="398"/>
    </location>
</feature>
<evidence type="ECO:0000259" key="5">
    <source>
        <dbReference type="Pfam" id="PF02441"/>
    </source>
</evidence>
<feature type="domain" description="Flavoprotein" evidence="5">
    <location>
        <begin position="7"/>
        <end position="177"/>
    </location>
</feature>
<comment type="cofactor">
    <cofactor evidence="3">
        <name>Mg(2+)</name>
        <dbReference type="ChEBI" id="CHEBI:18420"/>
    </cofactor>
</comment>
<keyword evidence="2 3" id="KW-0456">Lyase</keyword>
<comment type="similarity">
    <text evidence="3 4">In the N-terminal section; belongs to the HFCD (homo-oligomeric flavin containing Cys decarboxylase) superfamily.</text>
</comment>
<dbReference type="GO" id="GO:0046872">
    <property type="term" value="F:metal ion binding"/>
    <property type="evidence" value="ECO:0007669"/>
    <property type="project" value="UniProtKB-KW"/>
</dbReference>
<dbReference type="SUPFAM" id="SSF52507">
    <property type="entry name" value="Homo-oligomeric flavin-containing Cys decarboxylases, HFCD"/>
    <property type="match status" value="1"/>
</dbReference>
<dbReference type="UniPathway" id="UPA00241">
    <property type="reaction ID" value="UER00353"/>
</dbReference>
<dbReference type="InterPro" id="IPR035929">
    <property type="entry name" value="CoaB-like_sf"/>
</dbReference>
<evidence type="ECO:0000256" key="4">
    <source>
        <dbReference type="RuleBase" id="RU364078"/>
    </source>
</evidence>
<name>A0A1Q6F7N3_9BACT</name>
<feature type="domain" description="DNA/pantothenate metabolism flavoprotein C-terminal" evidence="6">
    <location>
        <begin position="187"/>
        <end position="395"/>
    </location>
</feature>
<evidence type="ECO:0000259" key="6">
    <source>
        <dbReference type="Pfam" id="PF04127"/>
    </source>
</evidence>
<comment type="pathway">
    <text evidence="3 4">Cofactor biosynthesis; coenzyme A biosynthesis; CoA from (R)-pantothenate: step 3/5.</text>
</comment>
<keyword evidence="3" id="KW-0511">Multifunctional enzyme</keyword>
<dbReference type="SUPFAM" id="SSF102645">
    <property type="entry name" value="CoaB-like"/>
    <property type="match status" value="1"/>
</dbReference>
<comment type="catalytic activity">
    <reaction evidence="3 4">
        <text>(R)-4'-phosphopantothenate + L-cysteine + CTP = N-[(R)-4-phosphopantothenoyl]-L-cysteine + CMP + diphosphate + H(+)</text>
        <dbReference type="Rhea" id="RHEA:19397"/>
        <dbReference type="ChEBI" id="CHEBI:10986"/>
        <dbReference type="ChEBI" id="CHEBI:15378"/>
        <dbReference type="ChEBI" id="CHEBI:33019"/>
        <dbReference type="ChEBI" id="CHEBI:35235"/>
        <dbReference type="ChEBI" id="CHEBI:37563"/>
        <dbReference type="ChEBI" id="CHEBI:59458"/>
        <dbReference type="ChEBI" id="CHEBI:60377"/>
        <dbReference type="EC" id="6.3.2.5"/>
    </reaction>
</comment>
<dbReference type="GO" id="GO:0015941">
    <property type="term" value="P:pantothenate catabolic process"/>
    <property type="evidence" value="ECO:0007669"/>
    <property type="project" value="InterPro"/>
</dbReference>
<keyword evidence="3 4" id="KW-0285">Flavoprotein</keyword>
<comment type="catalytic activity">
    <reaction evidence="3 4">
        <text>N-[(R)-4-phosphopantothenoyl]-L-cysteine + H(+) = (R)-4'-phosphopantetheine + CO2</text>
        <dbReference type="Rhea" id="RHEA:16793"/>
        <dbReference type="ChEBI" id="CHEBI:15378"/>
        <dbReference type="ChEBI" id="CHEBI:16526"/>
        <dbReference type="ChEBI" id="CHEBI:59458"/>
        <dbReference type="ChEBI" id="CHEBI:61723"/>
        <dbReference type="EC" id="4.1.1.36"/>
    </reaction>
</comment>
<dbReference type="GO" id="GO:0071513">
    <property type="term" value="C:phosphopantothenoylcysteine decarboxylase complex"/>
    <property type="evidence" value="ECO:0007669"/>
    <property type="project" value="TreeGrafter"/>
</dbReference>
<keyword evidence="3" id="KW-0460">Magnesium</keyword>
<evidence type="ECO:0000256" key="1">
    <source>
        <dbReference type="ARBA" id="ARBA00022793"/>
    </source>
</evidence>
<dbReference type="GO" id="GO:0010181">
    <property type="term" value="F:FMN binding"/>
    <property type="evidence" value="ECO:0007669"/>
    <property type="project" value="UniProtKB-UniRule"/>
</dbReference>
<dbReference type="Gene3D" id="3.40.50.10300">
    <property type="entry name" value="CoaB-like"/>
    <property type="match status" value="1"/>
</dbReference>
<dbReference type="RefSeq" id="WP_278339179.1">
    <property type="nucleotide sequence ID" value="NZ_CAUEOB010000006.1"/>
</dbReference>
<dbReference type="GO" id="GO:0004633">
    <property type="term" value="F:phosphopantothenoylcysteine decarboxylase activity"/>
    <property type="evidence" value="ECO:0007669"/>
    <property type="project" value="UniProtKB-UniRule"/>
</dbReference>
<dbReference type="InterPro" id="IPR005252">
    <property type="entry name" value="CoaBC"/>
</dbReference>
<dbReference type="InterPro" id="IPR036551">
    <property type="entry name" value="Flavin_trans-like"/>
</dbReference>
<comment type="similarity">
    <text evidence="3 4">In the C-terminal section; belongs to the PPC synthetase family.</text>
</comment>
<organism evidence="7 8">
    <name type="scientific">Alistipes putredinis</name>
    <dbReference type="NCBI Taxonomy" id="28117"/>
    <lineage>
        <taxon>Bacteria</taxon>
        <taxon>Pseudomonadati</taxon>
        <taxon>Bacteroidota</taxon>
        <taxon>Bacteroidia</taxon>
        <taxon>Bacteroidales</taxon>
        <taxon>Rikenellaceae</taxon>
        <taxon>Alistipes</taxon>
    </lineage>
</organism>
<dbReference type="PANTHER" id="PTHR14359">
    <property type="entry name" value="HOMO-OLIGOMERIC FLAVIN CONTAINING CYS DECARBOXYLASE FAMILY"/>
    <property type="match status" value="1"/>
</dbReference>
<dbReference type="AlphaFoldDB" id="A0A1Q6F7N3"/>
<gene>
    <name evidence="3" type="primary">coaBC</name>
    <name evidence="7" type="ORF">BHV66_04420</name>
</gene>